<proteinExistence type="predicted"/>
<dbReference type="AlphaFoldDB" id="A0A7V6A635"/>
<gene>
    <name evidence="1" type="ORF">ENV52_14050</name>
</gene>
<evidence type="ECO:0000313" key="1">
    <source>
        <dbReference type="EMBL" id="HHS30810.1"/>
    </source>
</evidence>
<organism evidence="1">
    <name type="scientific">Desulfobacca acetoxidans</name>
    <dbReference type="NCBI Taxonomy" id="60893"/>
    <lineage>
        <taxon>Bacteria</taxon>
        <taxon>Pseudomonadati</taxon>
        <taxon>Thermodesulfobacteriota</taxon>
        <taxon>Desulfobaccia</taxon>
        <taxon>Desulfobaccales</taxon>
        <taxon>Desulfobaccaceae</taxon>
        <taxon>Desulfobacca</taxon>
    </lineage>
</organism>
<protein>
    <recommendedName>
        <fullName evidence="2">Transporter</fullName>
    </recommendedName>
</protein>
<evidence type="ECO:0008006" key="2">
    <source>
        <dbReference type="Google" id="ProtNLM"/>
    </source>
</evidence>
<dbReference type="EMBL" id="DTGR01000214">
    <property type="protein sequence ID" value="HHS30810.1"/>
    <property type="molecule type" value="Genomic_DNA"/>
</dbReference>
<reference evidence="1" key="1">
    <citation type="journal article" date="2020" name="mSystems">
        <title>Genome- and Community-Level Interaction Insights into Carbon Utilization and Element Cycling Functions of Hydrothermarchaeota in Hydrothermal Sediment.</title>
        <authorList>
            <person name="Zhou Z."/>
            <person name="Liu Y."/>
            <person name="Xu W."/>
            <person name="Pan J."/>
            <person name="Luo Z.H."/>
            <person name="Li M."/>
        </authorList>
    </citation>
    <scope>NUCLEOTIDE SEQUENCE [LARGE SCALE GENOMIC DNA]</scope>
    <source>
        <strain evidence="1">SpSt-767</strain>
    </source>
</reference>
<accession>A0A7V6A635</accession>
<name>A0A7V6A635_9BACT</name>
<sequence length="322" mass="35074">MAPASVAEIPSAALGKEVPATGEQKAPEVQLPGTTGPIITDLAITQTYKTWTLQVTPTLNLIGGVFNANWRRRGVGTSQANTVREIGARGDYASLPVFLELYYGLTPRMDVSLTTSVIQNWASNVAPASRAANFSSLGDTSLQLRYMFLHGSPTATTVSGYFSVLFPTGHASPLEPKLLGIDQTGAGAFSFTWGLNLFRYVPRVPVLLYANLWYTNFADGWVNSKRVNYPDNITLNFALEVPLKKFPENRWAFLLEVLSNWDAGRMFGPPANQAPLALVSVLPGVEFLPHKWFTLAAGVQVPLIGKNTTFSYAPTLALFVNF</sequence>
<comment type="caution">
    <text evidence="1">The sequence shown here is derived from an EMBL/GenBank/DDBJ whole genome shotgun (WGS) entry which is preliminary data.</text>
</comment>